<organism evidence="1 2">
    <name type="scientific">Cichorium intybus</name>
    <name type="common">Chicory</name>
    <dbReference type="NCBI Taxonomy" id="13427"/>
    <lineage>
        <taxon>Eukaryota</taxon>
        <taxon>Viridiplantae</taxon>
        <taxon>Streptophyta</taxon>
        <taxon>Embryophyta</taxon>
        <taxon>Tracheophyta</taxon>
        <taxon>Spermatophyta</taxon>
        <taxon>Magnoliopsida</taxon>
        <taxon>eudicotyledons</taxon>
        <taxon>Gunneridae</taxon>
        <taxon>Pentapetalae</taxon>
        <taxon>asterids</taxon>
        <taxon>campanulids</taxon>
        <taxon>Asterales</taxon>
        <taxon>Asteraceae</taxon>
        <taxon>Cichorioideae</taxon>
        <taxon>Cichorieae</taxon>
        <taxon>Cichoriinae</taxon>
        <taxon>Cichorium</taxon>
    </lineage>
</organism>
<proteinExistence type="predicted"/>
<dbReference type="Proteomes" id="UP001055811">
    <property type="component" value="Linkage Group LG06"/>
</dbReference>
<protein>
    <submittedName>
        <fullName evidence="1">Uncharacterized protein</fullName>
    </submittedName>
</protein>
<sequence length="84" mass="9455">MNGRLFSCLILLQLLQMISAVMDTIAANQYIRDGETVISAGEMFELGFFSPGISKNRYLGIWNETREGLGLWQRDTGDFMEESG</sequence>
<name>A0ACB9BFX0_CICIN</name>
<gene>
    <name evidence="1" type="ORF">L2E82_32412</name>
</gene>
<comment type="caution">
    <text evidence="1">The sequence shown here is derived from an EMBL/GenBank/DDBJ whole genome shotgun (WGS) entry which is preliminary data.</text>
</comment>
<evidence type="ECO:0000313" key="1">
    <source>
        <dbReference type="EMBL" id="KAI3721402.1"/>
    </source>
</evidence>
<dbReference type="EMBL" id="CM042014">
    <property type="protein sequence ID" value="KAI3721402.1"/>
    <property type="molecule type" value="Genomic_DNA"/>
</dbReference>
<keyword evidence="2" id="KW-1185">Reference proteome</keyword>
<reference evidence="1 2" key="2">
    <citation type="journal article" date="2022" name="Mol. Ecol. Resour.">
        <title>The genomes of chicory, endive, great burdock and yacon provide insights into Asteraceae paleo-polyploidization history and plant inulin production.</title>
        <authorList>
            <person name="Fan W."/>
            <person name="Wang S."/>
            <person name="Wang H."/>
            <person name="Wang A."/>
            <person name="Jiang F."/>
            <person name="Liu H."/>
            <person name="Zhao H."/>
            <person name="Xu D."/>
            <person name="Zhang Y."/>
        </authorList>
    </citation>
    <scope>NUCLEOTIDE SEQUENCE [LARGE SCALE GENOMIC DNA]</scope>
    <source>
        <strain evidence="2">cv. Punajuju</strain>
        <tissue evidence="1">Leaves</tissue>
    </source>
</reference>
<reference evidence="2" key="1">
    <citation type="journal article" date="2022" name="Mol. Ecol. Resour.">
        <title>The genomes of chicory, endive, great burdock and yacon provide insights into Asteraceae palaeo-polyploidization history and plant inulin production.</title>
        <authorList>
            <person name="Fan W."/>
            <person name="Wang S."/>
            <person name="Wang H."/>
            <person name="Wang A."/>
            <person name="Jiang F."/>
            <person name="Liu H."/>
            <person name="Zhao H."/>
            <person name="Xu D."/>
            <person name="Zhang Y."/>
        </authorList>
    </citation>
    <scope>NUCLEOTIDE SEQUENCE [LARGE SCALE GENOMIC DNA]</scope>
    <source>
        <strain evidence="2">cv. Punajuju</strain>
    </source>
</reference>
<accession>A0ACB9BFX0</accession>
<evidence type="ECO:0000313" key="2">
    <source>
        <dbReference type="Proteomes" id="UP001055811"/>
    </source>
</evidence>